<name>A0ABT3JW73_9XANT</name>
<reference evidence="1 2" key="1">
    <citation type="submission" date="2022-10" db="EMBL/GenBank/DDBJ databases">
        <title>Xanthomonas sp. H13-6.</title>
        <authorList>
            <person name="Liu X."/>
            <person name="Deng Z."/>
            <person name="Jiang Y."/>
            <person name="Yu T."/>
            <person name="Ai J."/>
        </authorList>
    </citation>
    <scope>NUCLEOTIDE SEQUENCE [LARGE SCALE GENOMIC DNA]</scope>
    <source>
        <strain evidence="1 2">H13-6</strain>
    </source>
</reference>
<protein>
    <recommendedName>
        <fullName evidence="3">Zf-HC2 domain-containing protein</fullName>
    </recommendedName>
</protein>
<keyword evidence="2" id="KW-1185">Reference proteome</keyword>
<dbReference type="Proteomes" id="UP001209922">
    <property type="component" value="Unassembled WGS sequence"/>
</dbReference>
<sequence length="209" mass="22770">MPSATDILSARRGFRARTCAVARNPHDAALHLARLHASLQLDDSEPVQGTLADMFMALPGSETAMRQAALQLAGTRLHPYVAEAFGRHAHGHALTAITPLATRWSVFAQPSANVPARVRRTSPDHSRRLAAQVVEALLEGDPMQAPKIESDFLDHCISCQDKLAFMIASRDLRRHEVAVGDRWGQVAAWLERRGALGDAQGETADTAMR</sequence>
<comment type="caution">
    <text evidence="1">The sequence shown here is derived from an EMBL/GenBank/DDBJ whole genome shotgun (WGS) entry which is preliminary data.</text>
</comment>
<proteinExistence type="predicted"/>
<dbReference type="RefSeq" id="WP_265127431.1">
    <property type="nucleotide sequence ID" value="NZ_JAPCHY010000005.1"/>
</dbReference>
<accession>A0ABT3JW73</accession>
<gene>
    <name evidence="1" type="ORF">OK345_08155</name>
</gene>
<organism evidence="1 2">
    <name type="scientific">Xanthomonas chitinilytica</name>
    <dbReference type="NCBI Taxonomy" id="2989819"/>
    <lineage>
        <taxon>Bacteria</taxon>
        <taxon>Pseudomonadati</taxon>
        <taxon>Pseudomonadota</taxon>
        <taxon>Gammaproteobacteria</taxon>
        <taxon>Lysobacterales</taxon>
        <taxon>Lysobacteraceae</taxon>
        <taxon>Xanthomonas</taxon>
    </lineage>
</organism>
<evidence type="ECO:0000313" key="1">
    <source>
        <dbReference type="EMBL" id="MCW4472474.1"/>
    </source>
</evidence>
<dbReference type="EMBL" id="JAPCHY010000005">
    <property type="protein sequence ID" value="MCW4472474.1"/>
    <property type="molecule type" value="Genomic_DNA"/>
</dbReference>
<evidence type="ECO:0008006" key="3">
    <source>
        <dbReference type="Google" id="ProtNLM"/>
    </source>
</evidence>
<evidence type="ECO:0000313" key="2">
    <source>
        <dbReference type="Proteomes" id="UP001209922"/>
    </source>
</evidence>